<organism evidence="1 2">
    <name type="scientific">Quillaja saponaria</name>
    <name type="common">Soap bark tree</name>
    <dbReference type="NCBI Taxonomy" id="32244"/>
    <lineage>
        <taxon>Eukaryota</taxon>
        <taxon>Viridiplantae</taxon>
        <taxon>Streptophyta</taxon>
        <taxon>Embryophyta</taxon>
        <taxon>Tracheophyta</taxon>
        <taxon>Spermatophyta</taxon>
        <taxon>Magnoliopsida</taxon>
        <taxon>eudicotyledons</taxon>
        <taxon>Gunneridae</taxon>
        <taxon>Pentapetalae</taxon>
        <taxon>rosids</taxon>
        <taxon>fabids</taxon>
        <taxon>Fabales</taxon>
        <taxon>Quillajaceae</taxon>
        <taxon>Quillaja</taxon>
    </lineage>
</organism>
<name>A0AAD7LTW1_QUISA</name>
<evidence type="ECO:0000313" key="2">
    <source>
        <dbReference type="Proteomes" id="UP001163823"/>
    </source>
</evidence>
<dbReference type="AlphaFoldDB" id="A0AAD7LTW1"/>
<dbReference type="GO" id="GO:0032259">
    <property type="term" value="P:methylation"/>
    <property type="evidence" value="ECO:0007669"/>
    <property type="project" value="UniProtKB-KW"/>
</dbReference>
<keyword evidence="2" id="KW-1185">Reference proteome</keyword>
<protein>
    <submittedName>
        <fullName evidence="1">5-methyltetrahydropteroyltriglutamate--homocysteine methyltransferase</fullName>
    </submittedName>
</protein>
<accession>A0AAD7LTW1</accession>
<proteinExistence type="predicted"/>
<dbReference type="KEGG" id="qsa:O6P43_018130"/>
<dbReference type="PANTHER" id="PTHR33168">
    <property type="entry name" value="STRESS INDUCED PROTEIN-RELATED"/>
    <property type="match status" value="1"/>
</dbReference>
<dbReference type="GO" id="GO:0008168">
    <property type="term" value="F:methyltransferase activity"/>
    <property type="evidence" value="ECO:0007669"/>
    <property type="project" value="UniProtKB-KW"/>
</dbReference>
<reference evidence="1" key="1">
    <citation type="journal article" date="2023" name="Science">
        <title>Elucidation of the pathway for biosynthesis of saponin adjuvants from the soapbark tree.</title>
        <authorList>
            <person name="Reed J."/>
            <person name="Orme A."/>
            <person name="El-Demerdash A."/>
            <person name="Owen C."/>
            <person name="Martin L.B.B."/>
            <person name="Misra R.C."/>
            <person name="Kikuchi S."/>
            <person name="Rejzek M."/>
            <person name="Martin A.C."/>
            <person name="Harkess A."/>
            <person name="Leebens-Mack J."/>
            <person name="Louveau T."/>
            <person name="Stephenson M.J."/>
            <person name="Osbourn A."/>
        </authorList>
    </citation>
    <scope>NUCLEOTIDE SEQUENCE</scope>
    <source>
        <strain evidence="1">S10</strain>
    </source>
</reference>
<keyword evidence="1" id="KW-0808">Transferase</keyword>
<comment type="caution">
    <text evidence="1">The sequence shown here is derived from an EMBL/GenBank/DDBJ whole genome shotgun (WGS) entry which is preliminary data.</text>
</comment>
<dbReference type="EMBL" id="JARAOO010000007">
    <property type="protein sequence ID" value="KAJ7962980.1"/>
    <property type="molecule type" value="Genomic_DNA"/>
</dbReference>
<dbReference type="Proteomes" id="UP001163823">
    <property type="component" value="Chromosome 7"/>
</dbReference>
<evidence type="ECO:0000313" key="1">
    <source>
        <dbReference type="EMBL" id="KAJ7962980.1"/>
    </source>
</evidence>
<gene>
    <name evidence="1" type="ORF">O6P43_018130</name>
</gene>
<keyword evidence="1" id="KW-0489">Methyltransferase</keyword>
<sequence length="111" mass="12806">MNIENLYCQSNSNSIHCQCYQKIGFGSIMFVYEFASGLKIPSLRTLWRKLMNEKKRLFDSSTPFHVPYNPSSYSRNFDDGSWIDPDNVSRSFSARFAVPSRVFEKNGLACD</sequence>